<keyword evidence="1" id="KW-1133">Transmembrane helix</keyword>
<gene>
    <name evidence="2" type="ORF">KAF25_004315</name>
</gene>
<protein>
    <submittedName>
        <fullName evidence="2">Uncharacterized protein</fullName>
    </submittedName>
</protein>
<feature type="transmembrane region" description="Helical" evidence="1">
    <location>
        <begin position="174"/>
        <end position="198"/>
    </location>
</feature>
<keyword evidence="1" id="KW-0472">Membrane</keyword>
<feature type="transmembrane region" description="Helical" evidence="1">
    <location>
        <begin position="219"/>
        <end position="236"/>
    </location>
</feature>
<feature type="transmembrane region" description="Helical" evidence="1">
    <location>
        <begin position="16"/>
        <end position="36"/>
    </location>
</feature>
<name>A0A9P7H3V5_9HYPO</name>
<feature type="transmembrane region" description="Helical" evidence="1">
    <location>
        <begin position="143"/>
        <end position="168"/>
    </location>
</feature>
<organism evidence="2 3">
    <name type="scientific">Fusarium avenaceum</name>
    <dbReference type="NCBI Taxonomy" id="40199"/>
    <lineage>
        <taxon>Eukaryota</taxon>
        <taxon>Fungi</taxon>
        <taxon>Dikarya</taxon>
        <taxon>Ascomycota</taxon>
        <taxon>Pezizomycotina</taxon>
        <taxon>Sordariomycetes</taxon>
        <taxon>Hypocreomycetidae</taxon>
        <taxon>Hypocreales</taxon>
        <taxon>Nectriaceae</taxon>
        <taxon>Fusarium</taxon>
        <taxon>Fusarium tricinctum species complex</taxon>
    </lineage>
</organism>
<keyword evidence="1" id="KW-0812">Transmembrane</keyword>
<dbReference type="AlphaFoldDB" id="A0A9P7H3V5"/>
<keyword evidence="3" id="KW-1185">Reference proteome</keyword>
<evidence type="ECO:0000313" key="3">
    <source>
        <dbReference type="Proteomes" id="UP000782241"/>
    </source>
</evidence>
<reference evidence="2" key="1">
    <citation type="submission" date="2021-04" db="EMBL/GenBank/DDBJ databases">
        <title>Draft genome of Fusarium avenaceum strain F156N33, isolated from an atmospheric sample in Virginia.</title>
        <authorList>
            <person name="Yang S."/>
            <person name="Vinatzer B.A."/>
            <person name="Coleman J."/>
        </authorList>
    </citation>
    <scope>NUCLEOTIDE SEQUENCE</scope>
    <source>
        <strain evidence="2">F156N33</strain>
    </source>
</reference>
<proteinExistence type="predicted"/>
<dbReference type="GO" id="GO:0005886">
    <property type="term" value="C:plasma membrane"/>
    <property type="evidence" value="ECO:0007669"/>
    <property type="project" value="InterPro"/>
</dbReference>
<dbReference type="Proteomes" id="UP000782241">
    <property type="component" value="Unassembled WGS sequence"/>
</dbReference>
<sequence>MRYVNRIVQYYEHQTLIDFLLFAGLFALSICVLAGCRSSMEKNYSLLNWPRSTIGLIWGQECEDATATIIPDVYKFGTSGLCRVTDGKTKCKSQFPPTLNLAQAVLDDLDEADKAGASIDSTTLEKCREAIDKPINHGMAKKLGIVMISFIIASVFINIISLVVAAASGSAFSIASTAVLAMDALFIFTSIILCIAMMNYEGGGYLKEVHGREFSDREMIGIAIWMLVAMLIGRVLSNFWLIIGAICILLPIALVFVLFLVRTRGFFAVVRAATAE</sequence>
<feature type="transmembrane region" description="Helical" evidence="1">
    <location>
        <begin position="242"/>
        <end position="261"/>
    </location>
</feature>
<comment type="caution">
    <text evidence="2">The sequence shown here is derived from an EMBL/GenBank/DDBJ whole genome shotgun (WGS) entry which is preliminary data.</text>
</comment>
<evidence type="ECO:0000256" key="1">
    <source>
        <dbReference type="SAM" id="Phobius"/>
    </source>
</evidence>
<dbReference type="EMBL" id="JAGPUO010000006">
    <property type="protein sequence ID" value="KAG5662076.1"/>
    <property type="molecule type" value="Genomic_DNA"/>
</dbReference>
<accession>A0A9P7H3V5</accession>
<evidence type="ECO:0000313" key="2">
    <source>
        <dbReference type="EMBL" id="KAG5662076.1"/>
    </source>
</evidence>